<name>M5CCW3_THACB</name>
<sequence length="212" mass="23300">MSESDVRFTKDVFEALLRSQNQSQADAQNALIRGMQVAANLVRDNGGKKKTHRNRKSISRGPYNNQEPTNPPGRRARKRERRKRDAQDESEQTQVGGASGINTTNTINAESQLNPMIDADIIELSNLEHLFAIPPKSTEATSDAQEPPVPAYTPANISITPILPTPIAPNPEAERKNPSTTQGNIGALPTATQPEETVDYEEDYAMEETEGH</sequence>
<comment type="caution">
    <text evidence="2">The sequence shown here is derived from an EMBL/GenBank/DDBJ whole genome shotgun (WGS) entry which is preliminary data.</text>
</comment>
<gene>
    <name evidence="2" type="ORF">BN14_11441</name>
</gene>
<reference evidence="2 3" key="1">
    <citation type="journal article" date="2013" name="J. Biotechnol.">
        <title>Establishment and interpretation of the genome sequence of the phytopathogenic fungus Rhizoctonia solani AG1-IB isolate 7/3/14.</title>
        <authorList>
            <person name="Wibberg D.W."/>
            <person name="Jelonek L.J."/>
            <person name="Rupp O.R."/>
            <person name="Hennig M.H."/>
            <person name="Eikmeyer F.E."/>
            <person name="Goesmann A.G."/>
            <person name="Hartmann A.H."/>
            <person name="Borriss R.B."/>
            <person name="Grosch R.G."/>
            <person name="Puehler A.P."/>
            <person name="Schlueter A.S."/>
        </authorList>
    </citation>
    <scope>NUCLEOTIDE SEQUENCE [LARGE SCALE GENOMIC DNA]</scope>
    <source>
        <strain evidence="3">AG1-IB / isolate 7/3/14</strain>
    </source>
</reference>
<evidence type="ECO:0000313" key="2">
    <source>
        <dbReference type="EMBL" id="CCO37286.1"/>
    </source>
</evidence>
<accession>M5CCW3</accession>
<protein>
    <submittedName>
        <fullName evidence="2">Uncharacterized protein</fullName>
    </submittedName>
</protein>
<feature type="compositionally biased region" description="Acidic residues" evidence="1">
    <location>
        <begin position="196"/>
        <end position="212"/>
    </location>
</feature>
<proteinExistence type="predicted"/>
<organism evidence="2 3">
    <name type="scientific">Thanatephorus cucumeris (strain AG1-IB / isolate 7/3/14)</name>
    <name type="common">Lettuce bottom rot fungus</name>
    <name type="synonym">Rhizoctonia solani</name>
    <dbReference type="NCBI Taxonomy" id="1108050"/>
    <lineage>
        <taxon>Eukaryota</taxon>
        <taxon>Fungi</taxon>
        <taxon>Dikarya</taxon>
        <taxon>Basidiomycota</taxon>
        <taxon>Agaricomycotina</taxon>
        <taxon>Agaricomycetes</taxon>
        <taxon>Cantharellales</taxon>
        <taxon>Ceratobasidiaceae</taxon>
        <taxon>Rhizoctonia</taxon>
        <taxon>Rhizoctonia solani AG-1</taxon>
    </lineage>
</organism>
<dbReference type="HOGENOM" id="CLU_1316205_0_0_1"/>
<feature type="region of interest" description="Disordered" evidence="1">
    <location>
        <begin position="154"/>
        <end position="212"/>
    </location>
</feature>
<feature type="compositionally biased region" description="Polar residues" evidence="1">
    <location>
        <begin position="178"/>
        <end position="195"/>
    </location>
</feature>
<evidence type="ECO:0000313" key="3">
    <source>
        <dbReference type="Proteomes" id="UP000012065"/>
    </source>
</evidence>
<dbReference type="EMBL" id="CAOJ01016996">
    <property type="protein sequence ID" value="CCO37286.1"/>
    <property type="molecule type" value="Genomic_DNA"/>
</dbReference>
<dbReference type="Proteomes" id="UP000012065">
    <property type="component" value="Unassembled WGS sequence"/>
</dbReference>
<feature type="compositionally biased region" description="Basic residues" evidence="1">
    <location>
        <begin position="48"/>
        <end position="58"/>
    </location>
</feature>
<feature type="region of interest" description="Disordered" evidence="1">
    <location>
        <begin position="42"/>
        <end position="105"/>
    </location>
</feature>
<evidence type="ECO:0000256" key="1">
    <source>
        <dbReference type="SAM" id="MobiDB-lite"/>
    </source>
</evidence>
<dbReference type="AlphaFoldDB" id="M5CCW3"/>
<feature type="compositionally biased region" description="Polar residues" evidence="1">
    <location>
        <begin position="92"/>
        <end position="105"/>
    </location>
</feature>
<feature type="compositionally biased region" description="Basic residues" evidence="1">
    <location>
        <begin position="74"/>
        <end position="84"/>
    </location>
</feature>